<accession>K1T1I6</accession>
<feature type="non-terminal residue" evidence="1">
    <location>
        <position position="1"/>
    </location>
</feature>
<reference evidence="1" key="1">
    <citation type="journal article" date="2013" name="Environ. Microbiol.">
        <title>Microbiota from the distal guts of lean and obese adolescents exhibit partial functional redundancy besides clear differences in community structure.</title>
        <authorList>
            <person name="Ferrer M."/>
            <person name="Ruiz A."/>
            <person name="Lanza F."/>
            <person name="Haange S.B."/>
            <person name="Oberbach A."/>
            <person name="Till H."/>
            <person name="Bargiela R."/>
            <person name="Campoy C."/>
            <person name="Segura M.T."/>
            <person name="Richter M."/>
            <person name="von Bergen M."/>
            <person name="Seifert J."/>
            <person name="Suarez A."/>
        </authorList>
    </citation>
    <scope>NUCLEOTIDE SEQUENCE</scope>
</reference>
<sequence>IALAGYYRYMNGNIATLDIAPVARLEELELTVAPTAEQ</sequence>
<protein>
    <submittedName>
        <fullName evidence="1">Uncharacterized protein</fullName>
    </submittedName>
</protein>
<evidence type="ECO:0000313" key="1">
    <source>
        <dbReference type="EMBL" id="EKC53361.1"/>
    </source>
</evidence>
<gene>
    <name evidence="1" type="ORF">OBE_12629</name>
</gene>
<organism evidence="1">
    <name type="scientific">human gut metagenome</name>
    <dbReference type="NCBI Taxonomy" id="408170"/>
    <lineage>
        <taxon>unclassified sequences</taxon>
        <taxon>metagenomes</taxon>
        <taxon>organismal metagenomes</taxon>
    </lineage>
</organism>
<dbReference type="EMBL" id="AJWZ01008706">
    <property type="protein sequence ID" value="EKC53361.1"/>
    <property type="molecule type" value="Genomic_DNA"/>
</dbReference>
<dbReference type="AlphaFoldDB" id="K1T1I6"/>
<name>K1T1I6_9ZZZZ</name>
<comment type="caution">
    <text evidence="1">The sequence shown here is derived from an EMBL/GenBank/DDBJ whole genome shotgun (WGS) entry which is preliminary data.</text>
</comment>
<proteinExistence type="predicted"/>